<dbReference type="EMBL" id="LAZR01031002">
    <property type="protein sequence ID" value="KKL54978.1"/>
    <property type="molecule type" value="Genomic_DNA"/>
</dbReference>
<accession>A0A0F9CZZ4</accession>
<reference evidence="1" key="1">
    <citation type="journal article" date="2015" name="Nature">
        <title>Complex archaea that bridge the gap between prokaryotes and eukaryotes.</title>
        <authorList>
            <person name="Spang A."/>
            <person name="Saw J.H."/>
            <person name="Jorgensen S.L."/>
            <person name="Zaremba-Niedzwiedzka K."/>
            <person name="Martijn J."/>
            <person name="Lind A.E."/>
            <person name="van Eijk R."/>
            <person name="Schleper C."/>
            <person name="Guy L."/>
            <person name="Ettema T.J."/>
        </authorList>
    </citation>
    <scope>NUCLEOTIDE SEQUENCE</scope>
</reference>
<gene>
    <name evidence="1" type="ORF">LCGC14_2260010</name>
</gene>
<dbReference type="AlphaFoldDB" id="A0A0F9CZZ4"/>
<proteinExistence type="predicted"/>
<sequence>MFAMFGVTGCSSVSPYFSQNVYTDAMYGYVLNDSLQFVHKTFGDVEFETDRRKVIRSVPKNIRPVDNILAYGTTGQSPIYRYYILLDSKKEWKDRPINVYVKDSVTDGHRITFLFVVRDSVPDSDMGFIVQNVGYGKDFRESFVSLEESLNDCFRFSNKYLACLDKIDAYPEGSERDRFFKLQMQLTFSSFMGTNTRYKELIKEYEHFAVDSLKRKKISESNNAGVSWQEEIMAVAKDEKLVMFNENHFYPNHRTAVTELLPGLYDIGFRYLALEALEYDENDDINHRDGLKIEDGFYTREPRFIELIRKAKSLGMTLVSYDNPEADGNRERIQAENIYNKTFLDDPEGRTIVLAGISHIFETEDRKGKKWMASYFKEKYGIDPVTISQTAFNNYHEDVEGAVLFDSASLGPEYSGIGAYVRYPWSTNIFRAGSIDLRRLNLPFID</sequence>
<organism evidence="1">
    <name type="scientific">marine sediment metagenome</name>
    <dbReference type="NCBI Taxonomy" id="412755"/>
    <lineage>
        <taxon>unclassified sequences</taxon>
        <taxon>metagenomes</taxon>
        <taxon>ecological metagenomes</taxon>
    </lineage>
</organism>
<protein>
    <submittedName>
        <fullName evidence="1">Uncharacterized protein</fullName>
    </submittedName>
</protein>
<evidence type="ECO:0000313" key="1">
    <source>
        <dbReference type="EMBL" id="KKL54978.1"/>
    </source>
</evidence>
<comment type="caution">
    <text evidence="1">The sequence shown here is derived from an EMBL/GenBank/DDBJ whole genome shotgun (WGS) entry which is preliminary data.</text>
</comment>
<name>A0A0F9CZZ4_9ZZZZ</name>